<keyword evidence="3" id="KW-0804">Transcription</keyword>
<accession>A0ABW2R783</accession>
<gene>
    <name evidence="5" type="ORF">ACFQNJ_05390</name>
</gene>
<evidence type="ECO:0000259" key="4">
    <source>
        <dbReference type="PROSITE" id="PS50949"/>
    </source>
</evidence>
<dbReference type="InterPro" id="IPR000524">
    <property type="entry name" value="Tscrpt_reg_HTH_GntR"/>
</dbReference>
<organism evidence="5 6">
    <name type="scientific">Hydrogenophaga bisanensis</name>
    <dbReference type="NCBI Taxonomy" id="439611"/>
    <lineage>
        <taxon>Bacteria</taxon>
        <taxon>Pseudomonadati</taxon>
        <taxon>Pseudomonadota</taxon>
        <taxon>Betaproteobacteria</taxon>
        <taxon>Burkholderiales</taxon>
        <taxon>Comamonadaceae</taxon>
        <taxon>Hydrogenophaga</taxon>
    </lineage>
</organism>
<dbReference type="InterPro" id="IPR036390">
    <property type="entry name" value="WH_DNA-bd_sf"/>
</dbReference>
<dbReference type="EMBL" id="JBHTBX010000003">
    <property type="protein sequence ID" value="MFC7433940.1"/>
    <property type="molecule type" value="Genomic_DNA"/>
</dbReference>
<dbReference type="Pfam" id="PF00392">
    <property type="entry name" value="GntR"/>
    <property type="match status" value="1"/>
</dbReference>
<dbReference type="SMART" id="SM00345">
    <property type="entry name" value="HTH_GNTR"/>
    <property type="match status" value="1"/>
</dbReference>
<evidence type="ECO:0000313" key="5">
    <source>
        <dbReference type="EMBL" id="MFC7433940.1"/>
    </source>
</evidence>
<proteinExistence type="predicted"/>
<keyword evidence="1" id="KW-0805">Transcription regulation</keyword>
<dbReference type="Proteomes" id="UP001596495">
    <property type="component" value="Unassembled WGS sequence"/>
</dbReference>
<protein>
    <submittedName>
        <fullName evidence="5">GntR family transcriptional regulator</fullName>
    </submittedName>
</protein>
<dbReference type="Gene3D" id="1.10.10.10">
    <property type="entry name" value="Winged helix-like DNA-binding domain superfamily/Winged helix DNA-binding domain"/>
    <property type="match status" value="1"/>
</dbReference>
<dbReference type="SMART" id="SM00895">
    <property type="entry name" value="FCD"/>
    <property type="match status" value="1"/>
</dbReference>
<dbReference type="InterPro" id="IPR011711">
    <property type="entry name" value="GntR_C"/>
</dbReference>
<dbReference type="Pfam" id="PF07729">
    <property type="entry name" value="FCD"/>
    <property type="match status" value="1"/>
</dbReference>
<name>A0ABW2R783_9BURK</name>
<dbReference type="Gene3D" id="1.20.120.530">
    <property type="entry name" value="GntR ligand-binding domain-like"/>
    <property type="match status" value="1"/>
</dbReference>
<dbReference type="InterPro" id="IPR008920">
    <property type="entry name" value="TF_FadR/GntR_C"/>
</dbReference>
<reference evidence="6" key="1">
    <citation type="journal article" date="2019" name="Int. J. Syst. Evol. Microbiol.">
        <title>The Global Catalogue of Microorganisms (GCM) 10K type strain sequencing project: providing services to taxonomists for standard genome sequencing and annotation.</title>
        <authorList>
            <consortium name="The Broad Institute Genomics Platform"/>
            <consortium name="The Broad Institute Genome Sequencing Center for Infectious Disease"/>
            <person name="Wu L."/>
            <person name="Ma J."/>
        </authorList>
    </citation>
    <scope>NUCLEOTIDE SEQUENCE [LARGE SCALE GENOMIC DNA]</scope>
    <source>
        <strain evidence="6">CCUG 54518</strain>
    </source>
</reference>
<keyword evidence="6" id="KW-1185">Reference proteome</keyword>
<dbReference type="SUPFAM" id="SSF48008">
    <property type="entry name" value="GntR ligand-binding domain-like"/>
    <property type="match status" value="1"/>
</dbReference>
<sequence length="239" mass="25771">MSIQLLRLESTPDLVDQVYRALLDAISEGSLAPGRRIIQEELAEQLAVSRQPVLQALRLLKKDGFVQDAPGRGLQVSLLEPRHISQVYEVRSALDTLAARLAAQQKAPLDPALFIAGRGAVARGDVKAMIDADLAFHGAIYRAAGNPLIEQSASLHWHHIRRAMGLALREASLRESVWDEHQAIAEAIAAGQADRAERLMRQHCGKASAYMVALLAASPSGASGASSVAARRKINSVVR</sequence>
<comment type="caution">
    <text evidence="5">The sequence shown here is derived from an EMBL/GenBank/DDBJ whole genome shotgun (WGS) entry which is preliminary data.</text>
</comment>
<dbReference type="SUPFAM" id="SSF46785">
    <property type="entry name" value="Winged helix' DNA-binding domain"/>
    <property type="match status" value="1"/>
</dbReference>
<dbReference type="PANTHER" id="PTHR43537:SF45">
    <property type="entry name" value="GNTR FAMILY REGULATORY PROTEIN"/>
    <property type="match status" value="1"/>
</dbReference>
<dbReference type="PROSITE" id="PS50949">
    <property type="entry name" value="HTH_GNTR"/>
    <property type="match status" value="1"/>
</dbReference>
<dbReference type="RefSeq" id="WP_382254647.1">
    <property type="nucleotide sequence ID" value="NZ_JBHTBX010000003.1"/>
</dbReference>
<evidence type="ECO:0000256" key="3">
    <source>
        <dbReference type="ARBA" id="ARBA00023163"/>
    </source>
</evidence>
<feature type="domain" description="HTH gntR-type" evidence="4">
    <location>
        <begin position="12"/>
        <end position="79"/>
    </location>
</feature>
<dbReference type="PANTHER" id="PTHR43537">
    <property type="entry name" value="TRANSCRIPTIONAL REGULATOR, GNTR FAMILY"/>
    <property type="match status" value="1"/>
</dbReference>
<dbReference type="InterPro" id="IPR036388">
    <property type="entry name" value="WH-like_DNA-bd_sf"/>
</dbReference>
<keyword evidence="2" id="KW-0238">DNA-binding</keyword>
<evidence type="ECO:0000313" key="6">
    <source>
        <dbReference type="Proteomes" id="UP001596495"/>
    </source>
</evidence>
<dbReference type="CDD" id="cd07377">
    <property type="entry name" value="WHTH_GntR"/>
    <property type="match status" value="1"/>
</dbReference>
<evidence type="ECO:0000256" key="1">
    <source>
        <dbReference type="ARBA" id="ARBA00023015"/>
    </source>
</evidence>
<evidence type="ECO:0000256" key="2">
    <source>
        <dbReference type="ARBA" id="ARBA00023125"/>
    </source>
</evidence>